<evidence type="ECO:0000313" key="2">
    <source>
        <dbReference type="EMBL" id="KOO24316.1"/>
    </source>
</evidence>
<keyword evidence="3" id="KW-1185">Reference proteome</keyword>
<name>A0A0M0JCJ1_9EUKA</name>
<accession>A0A0M0JCJ1</accession>
<reference evidence="3" key="1">
    <citation type="journal article" date="2015" name="PLoS Genet.">
        <title>Genome Sequence and Transcriptome Analyses of Chrysochromulina tobin: Metabolic Tools for Enhanced Algal Fitness in the Prominent Order Prymnesiales (Haptophyceae).</title>
        <authorList>
            <person name="Hovde B.T."/>
            <person name="Deodato C.R."/>
            <person name="Hunsperger H.M."/>
            <person name="Ryken S.A."/>
            <person name="Yost W."/>
            <person name="Jha R.K."/>
            <person name="Patterson J."/>
            <person name="Monnat R.J. Jr."/>
            <person name="Barlow S.B."/>
            <person name="Starkenburg S.R."/>
            <person name="Cattolico R.A."/>
        </authorList>
    </citation>
    <scope>NUCLEOTIDE SEQUENCE</scope>
    <source>
        <strain evidence="3">CCMP291</strain>
    </source>
</reference>
<proteinExistence type="predicted"/>
<organism evidence="2 3">
    <name type="scientific">Chrysochromulina tobinii</name>
    <dbReference type="NCBI Taxonomy" id="1460289"/>
    <lineage>
        <taxon>Eukaryota</taxon>
        <taxon>Haptista</taxon>
        <taxon>Haptophyta</taxon>
        <taxon>Prymnesiophyceae</taxon>
        <taxon>Prymnesiales</taxon>
        <taxon>Chrysochromulinaceae</taxon>
        <taxon>Chrysochromulina</taxon>
    </lineage>
</organism>
<feature type="region of interest" description="Disordered" evidence="1">
    <location>
        <begin position="1"/>
        <end position="39"/>
    </location>
</feature>
<dbReference type="Gene3D" id="6.20.120.50">
    <property type="match status" value="1"/>
</dbReference>
<evidence type="ECO:0000313" key="3">
    <source>
        <dbReference type="Proteomes" id="UP000037460"/>
    </source>
</evidence>
<feature type="compositionally biased region" description="Basic residues" evidence="1">
    <location>
        <begin position="1"/>
        <end position="18"/>
    </location>
</feature>
<comment type="caution">
    <text evidence="2">The sequence shown here is derived from an EMBL/GenBank/DDBJ whole genome shotgun (WGS) entry which is preliminary data.</text>
</comment>
<protein>
    <submittedName>
        <fullName evidence="2">Uncharacterized protein</fullName>
    </submittedName>
</protein>
<feature type="non-terminal residue" evidence="2">
    <location>
        <position position="1"/>
    </location>
</feature>
<gene>
    <name evidence="2" type="ORF">Ctob_001518</name>
</gene>
<dbReference type="Proteomes" id="UP000037460">
    <property type="component" value="Unassembled WGS sequence"/>
</dbReference>
<dbReference type="AlphaFoldDB" id="A0A0M0JCJ1"/>
<evidence type="ECO:0000256" key="1">
    <source>
        <dbReference type="SAM" id="MobiDB-lite"/>
    </source>
</evidence>
<dbReference type="EMBL" id="JWZX01003106">
    <property type="protein sequence ID" value="KOO24316.1"/>
    <property type="molecule type" value="Genomic_DNA"/>
</dbReference>
<sequence>RSGRRPALGRRRSARHRASGASPRDGASRRGCMTQPANSSQMHLVTVGEVDGDSAVISMGTEPPHVFRLPLALLPPGTAAGNIILLQTMRDSGAVQERERGIRALQAEIRARFRR</sequence>